<evidence type="ECO:0000313" key="2">
    <source>
        <dbReference type="Proteomes" id="UP000075670"/>
    </source>
</evidence>
<proteinExistence type="predicted"/>
<dbReference type="PATRIC" id="fig|1122241.3.peg.3198"/>
<protein>
    <recommendedName>
        <fullName evidence="3">DUF4338 domain-containing protein</fullName>
    </recommendedName>
</protein>
<accession>A0A151ASK2</accession>
<dbReference type="EMBL" id="LTBC01000025">
    <property type="protein sequence ID" value="KYH30634.1"/>
    <property type="molecule type" value="Genomic_DNA"/>
</dbReference>
<evidence type="ECO:0008006" key="3">
    <source>
        <dbReference type="Google" id="ProtNLM"/>
    </source>
</evidence>
<dbReference type="InterPro" id="IPR027417">
    <property type="entry name" value="P-loop_NTPase"/>
</dbReference>
<dbReference type="RefSeq" id="WP_062286127.1">
    <property type="nucleotide sequence ID" value="NZ_LTBC01000025.1"/>
</dbReference>
<dbReference type="OrthoDB" id="257964at2"/>
<gene>
    <name evidence="1" type="ORF">MOMUL_30020</name>
</gene>
<reference evidence="1 2" key="1">
    <citation type="submission" date="2016-02" db="EMBL/GenBank/DDBJ databases">
        <title>Genome sequence of Moorella mulderi DSM 14980.</title>
        <authorList>
            <person name="Poehlein A."/>
            <person name="Daniel R."/>
        </authorList>
    </citation>
    <scope>NUCLEOTIDE SEQUENCE [LARGE SCALE GENOMIC DNA]</scope>
    <source>
        <strain evidence="1 2">DSM 14980</strain>
    </source>
</reference>
<dbReference type="Proteomes" id="UP000075670">
    <property type="component" value="Unassembled WGS sequence"/>
</dbReference>
<dbReference type="Pfam" id="PF14236">
    <property type="entry name" value="DruA"/>
    <property type="match status" value="2"/>
</dbReference>
<dbReference type="SUPFAM" id="SSF52540">
    <property type="entry name" value="P-loop containing nucleoside triphosphate hydrolases"/>
    <property type="match status" value="1"/>
</dbReference>
<organism evidence="1 2">
    <name type="scientific">Moorella mulderi DSM 14980</name>
    <dbReference type="NCBI Taxonomy" id="1122241"/>
    <lineage>
        <taxon>Bacteria</taxon>
        <taxon>Bacillati</taxon>
        <taxon>Bacillota</taxon>
        <taxon>Clostridia</taxon>
        <taxon>Neomoorellales</taxon>
        <taxon>Neomoorellaceae</taxon>
        <taxon>Neomoorella</taxon>
    </lineage>
</organism>
<evidence type="ECO:0000313" key="1">
    <source>
        <dbReference type="EMBL" id="KYH30634.1"/>
    </source>
</evidence>
<comment type="caution">
    <text evidence="1">The sequence shown here is derived from an EMBL/GenBank/DDBJ whole genome shotgun (WGS) entry which is preliminary data.</text>
</comment>
<sequence length="1208" mass="138300">MRSDFIPFRPNLQGPFLERFLSKAVELCNSEEPRTTVDSIAINEYRWATETVLVNPRQRRIYRAVWLFLRDLLRAGWTCRWYDSNIELAPPALVDKVHDEAEKNAVKASIRKSMEDARRNRILEAREFIEKMENPSPNSRARVPITALIADGKALAADLRAIAQLPDRNAQLLALRKTIRPYLQLVRENEICPETGHKLGDIWRYFRFTWATPSENTPGRTLLYLIRDAGRPYNPVMGIASLENAPIKITSRDDHLGWSLKAFCEQLESSGDIQKHFKRLLNYIRIAIDDINLEGLCSPEECEQPSDQLIQRLAAIAERAAKDREDALRVWSLGSENRDEEIFQEKSELGNIPKAAEEALYRRKRAEQLGRLLVAKRIIQELVTRTDLEFTWRTLVDKEHVQTAIRTAIQAQKSRHIGTSILELNVCGAIPPYNEILGGKLVALVMLSPQVVSDYRNRYGDRPSDIASRLKGKQVVRPAELVYVGTTSLYRVGSSQYNRLKLPAGILCDQAPEVRWELIGETTGYGTLHISRLTLQCLEEVAYDGGVAHVNHVFGEGPSPKLRIIRRALDIIFEPGQRETIDKFQKHAMARLVYGCFLATNARAYLLGEADNPEYYFEPSIDPVKGTERIVDYWRERWLLSRIQYGAALDRIKNFDPKKLLLSNELASKDEPTYQPIHVGGEEIPSVMDRGKELRDFVRNLYRGSSAYADRIDLAFLNAIHVPTDLDVEIVKAVETGKSVILTGNPGDGKSHILRILEPELQKLLTNPVIVLDASSVLDNELVRMWAEAQEQGRPFCVAINEAVLFNLANNYPDFHPLQEARMQVEQAVLYGDEDDKEFGVVVFDLSRRNVLSSRMVSAVLDKLTDPSFIPQCANCPADGCDFVRNREILKNPLVRVRLQTLLDRVSRRGYHATLREVLALVSYLLFADRDCIQMLQTSGEQKYTLSELLFSGTGSIFEAIRETFDPSRITHPVWDENLILGETKPDDWVPEWRIETGSIDPINNDRVAARKRAFYFFHQQGDVLLSMAGKDETDFAEFLKMEEREALRLLFRWINSFFGSDCGSDELRVWQSHRYNQSPRRILYSFITRHRKEFEIVRPKLRTSMARAFDLAEDHVLLRLKKRRSAKLRVDFPLFQLLAQAGRGVPVMFLETDSTRRLWCFIEALSEPIDCEDDVTIILFDPISGEQLTVTVDPEKKRYLSVDTKQS</sequence>
<dbReference type="InterPro" id="IPR025639">
    <property type="entry name" value="DruA"/>
</dbReference>
<keyword evidence="2" id="KW-1185">Reference proteome</keyword>
<name>A0A151ASK2_9FIRM</name>
<dbReference type="AlphaFoldDB" id="A0A151ASK2"/>